<evidence type="ECO:0000259" key="1">
    <source>
        <dbReference type="Pfam" id="PF01610"/>
    </source>
</evidence>
<protein>
    <submittedName>
        <fullName evidence="3">ISL3 family transposase</fullName>
    </submittedName>
</protein>
<dbReference type="Proteomes" id="UP000240892">
    <property type="component" value="Unassembled WGS sequence"/>
</dbReference>
<dbReference type="InterPro" id="IPR047951">
    <property type="entry name" value="Transpos_ISL3"/>
</dbReference>
<dbReference type="PANTHER" id="PTHR33498:SF1">
    <property type="entry name" value="TRANSPOSASE FOR INSERTION SEQUENCE ELEMENT IS1557"/>
    <property type="match status" value="1"/>
</dbReference>
<sequence>MNAPATMLHPLKAQVLSFQEEEHDYHFQVEYPDPPACHSCGTIGQIVRFGKKQVKYRDVPMHGKRVTLWAVQRRFQCKSCESTFTPRFDEMAEDHRMTKRCYDYIIRKALMSTNAKVAEEIGFDEGTVRGVIKAYCKVKEYSYRPTLPRILGIDELYLNRQFRCVLTDIERGTIIDILESRQFDVLYNHLANMRGRDNVQIVCQDMWKPYRDVASKLFPRASIVVDRFHIQRMGNDCLEVLRKGIKKDLTQHQRRQLKGDRKLLLMRRRDLNPMNELVIHTWLDQFPELGIAYRLKEAFFDIWESATEPEARQRYTDWLAMMPDSQKPHWKPLTTAMANWDKQIFDYFGPAQRNTNAFTESINRSMRDLNRDSRGLSFEMFRAKTLFSLDHKVTRPKPKRESPFAGYTVMKDIFTLDESELPIDHGVPIEAVIRAIQGLR</sequence>
<dbReference type="NCBIfam" id="NF033550">
    <property type="entry name" value="transpos_ISL3"/>
    <property type="match status" value="1"/>
</dbReference>
<accession>A0A2T2XUV5</accession>
<dbReference type="InterPro" id="IPR029261">
    <property type="entry name" value="Transposase_Znf"/>
</dbReference>
<feature type="domain" description="Transposase IS204/IS1001/IS1096/IS1165 zinc-finger" evidence="2">
    <location>
        <begin position="33"/>
        <end position="80"/>
    </location>
</feature>
<gene>
    <name evidence="3" type="ORF">C8256_25440</name>
</gene>
<comment type="caution">
    <text evidence="3">The sequence shown here is derived from an EMBL/GenBank/DDBJ whole genome shotgun (WGS) entry which is preliminary data.</text>
</comment>
<dbReference type="Pfam" id="PF14690">
    <property type="entry name" value="Zn_ribbon_ISL3"/>
    <property type="match status" value="1"/>
</dbReference>
<proteinExistence type="predicted"/>
<evidence type="ECO:0000313" key="4">
    <source>
        <dbReference type="Proteomes" id="UP000240892"/>
    </source>
</evidence>
<dbReference type="InterPro" id="IPR002560">
    <property type="entry name" value="Transposase_DDE"/>
</dbReference>
<feature type="domain" description="Transposase IS204/IS1001/IS1096/IS1165 DDE" evidence="1">
    <location>
        <begin position="151"/>
        <end position="384"/>
    </location>
</feature>
<reference evidence="3 4" key="1">
    <citation type="submission" date="2018-03" db="EMBL/GenBank/DDBJ databases">
        <title>First report of an OXA-48+CTX-M-M-producing Kluyvera ascorbata clone recovered from patients admitted in a University Hospital in Madrid, Spain.</title>
        <authorList>
            <person name="Hernandez-Garcia M."/>
            <person name="Leon-Sampedro R."/>
            <person name="Perez-Viso B."/>
            <person name="Morosini M.I."/>
            <person name="Lopez-Fresnena N."/>
            <person name="Coque T.M."/>
            <person name="Bonten M."/>
            <person name="Malhotra-Kumar S."/>
            <person name="Ruiz-Garbajosa P."/>
            <person name="Canton R."/>
        </authorList>
    </citation>
    <scope>NUCLEOTIDE SEQUENCE [LARGE SCALE GENOMIC DNA]</scope>
    <source>
        <strain evidence="3 4">KA2</strain>
    </source>
</reference>
<evidence type="ECO:0000313" key="3">
    <source>
        <dbReference type="EMBL" id="PSR44027.1"/>
    </source>
</evidence>
<dbReference type="AlphaFoldDB" id="A0A2T2XUV5"/>
<dbReference type="PANTHER" id="PTHR33498">
    <property type="entry name" value="TRANSPOSASE FOR INSERTION SEQUENCE ELEMENT IS1557"/>
    <property type="match status" value="1"/>
</dbReference>
<keyword evidence="4" id="KW-1185">Reference proteome</keyword>
<dbReference type="EMBL" id="PYHO01000057">
    <property type="protein sequence ID" value="PSR44027.1"/>
    <property type="molecule type" value="Genomic_DNA"/>
</dbReference>
<evidence type="ECO:0000259" key="2">
    <source>
        <dbReference type="Pfam" id="PF14690"/>
    </source>
</evidence>
<dbReference type="RefSeq" id="WP_106931092.1">
    <property type="nucleotide sequence ID" value="NZ_CABMMU010000057.1"/>
</dbReference>
<organism evidence="3 4">
    <name type="scientific">Kluyvera genomosp. 2</name>
    <dbReference type="NCBI Taxonomy" id="2774054"/>
    <lineage>
        <taxon>Bacteria</taxon>
        <taxon>Pseudomonadati</taxon>
        <taxon>Pseudomonadota</taxon>
        <taxon>Gammaproteobacteria</taxon>
        <taxon>Enterobacterales</taxon>
        <taxon>Enterobacteriaceae</taxon>
        <taxon>Kluyvera</taxon>
    </lineage>
</organism>
<name>A0A2T2XUV5_9ENTR</name>
<dbReference type="Pfam" id="PF01610">
    <property type="entry name" value="DDE_Tnp_ISL3"/>
    <property type="match status" value="1"/>
</dbReference>